<dbReference type="GO" id="GO:0005524">
    <property type="term" value="F:ATP binding"/>
    <property type="evidence" value="ECO:0007669"/>
    <property type="project" value="UniProtKB-KW"/>
</dbReference>
<keyword evidence="9" id="KW-1185">Reference proteome</keyword>
<comment type="catalytic activity">
    <reaction evidence="5">
        <text>(6S)-5-formyl-5,6,7,8-tetrahydrofolate + ATP = (6R)-5,10-methenyltetrahydrofolate + ADP + phosphate</text>
        <dbReference type="Rhea" id="RHEA:10488"/>
        <dbReference type="ChEBI" id="CHEBI:30616"/>
        <dbReference type="ChEBI" id="CHEBI:43474"/>
        <dbReference type="ChEBI" id="CHEBI:57455"/>
        <dbReference type="ChEBI" id="CHEBI:57457"/>
        <dbReference type="ChEBI" id="CHEBI:456216"/>
        <dbReference type="EC" id="6.3.3.2"/>
    </reaction>
</comment>
<dbReference type="GO" id="GO:0009396">
    <property type="term" value="P:folic acid-containing compound biosynthetic process"/>
    <property type="evidence" value="ECO:0007669"/>
    <property type="project" value="TreeGrafter"/>
</dbReference>
<evidence type="ECO:0000256" key="5">
    <source>
        <dbReference type="RuleBase" id="RU361279"/>
    </source>
</evidence>
<dbReference type="Pfam" id="PF01812">
    <property type="entry name" value="5-FTHF_cyc-lig"/>
    <property type="match status" value="1"/>
</dbReference>
<dbReference type="InterPro" id="IPR037171">
    <property type="entry name" value="NagB/RpiA_transferase-like"/>
</dbReference>
<dbReference type="RefSeq" id="WP_045850974.1">
    <property type="nucleotide sequence ID" value="NZ_FTLX01000001.1"/>
</dbReference>
<evidence type="ECO:0000256" key="2">
    <source>
        <dbReference type="ARBA" id="ARBA00022741"/>
    </source>
</evidence>
<proteinExistence type="inferred from homology"/>
<reference evidence="6" key="3">
    <citation type="submission" date="2017-03" db="EMBL/GenBank/DDBJ databases">
        <authorList>
            <person name="Dastager S.G."/>
            <person name="Neurgaonkar P.S."/>
            <person name="Dharne M.S."/>
        </authorList>
    </citation>
    <scope>NUCLEOTIDE SEQUENCE</scope>
    <source>
        <strain evidence="6">DSM 25145</strain>
    </source>
</reference>
<feature type="binding site" evidence="4">
    <location>
        <begin position="133"/>
        <end position="141"/>
    </location>
    <ligand>
        <name>ATP</name>
        <dbReference type="ChEBI" id="CHEBI:30616"/>
    </ligand>
</feature>
<dbReference type="InterPro" id="IPR002698">
    <property type="entry name" value="FTHF_cligase"/>
</dbReference>
<reference evidence="7 8" key="1">
    <citation type="submission" date="2017-01" db="EMBL/GenBank/DDBJ databases">
        <authorList>
            <person name="Mah S.A."/>
            <person name="Swanson W.J."/>
            <person name="Moy G.W."/>
            <person name="Vacquier V.D."/>
        </authorList>
    </citation>
    <scope>NUCLEOTIDE SEQUENCE [LARGE SCALE GENOMIC DNA]</scope>
    <source>
        <strain evidence="7 8">NIO-1016</strain>
    </source>
</reference>
<sequence>MDKKQLRAQVKEKLAVMEKTVYEQKCFDITAKLYALAEWKAASTIALTVSSSIEVDTWQIIRFAWLSGKTVYAPKCRPDTKKMDFYPLTNFADLEMVYAGLFEPKSHPAKAIKKEKIDLLIVPGLVFNRAGYRIGFGGGYYDRFLTDFTGQTISLAFSFQLSRSIPVEAFDLPVQKIVTEQEIIIC</sequence>
<dbReference type="EC" id="6.3.3.2" evidence="5"/>
<evidence type="ECO:0000313" key="8">
    <source>
        <dbReference type="Proteomes" id="UP000186385"/>
    </source>
</evidence>
<gene>
    <name evidence="6" type="ORF">B1B05_02680</name>
    <name evidence="7" type="ORF">SAMN05443094_101557</name>
</gene>
<keyword evidence="7" id="KW-0436">Ligase</keyword>
<evidence type="ECO:0000313" key="7">
    <source>
        <dbReference type="EMBL" id="SIQ04927.1"/>
    </source>
</evidence>
<keyword evidence="3 4" id="KW-0067">ATP-binding</keyword>
<evidence type="ECO:0000256" key="3">
    <source>
        <dbReference type="ARBA" id="ARBA00022840"/>
    </source>
</evidence>
<comment type="similarity">
    <text evidence="1 5">Belongs to the 5-formyltetrahydrofolate cyclo-ligase family.</text>
</comment>
<dbReference type="GO" id="GO:0030272">
    <property type="term" value="F:5-formyltetrahydrofolate cyclo-ligase activity"/>
    <property type="evidence" value="ECO:0007669"/>
    <property type="project" value="UniProtKB-EC"/>
</dbReference>
<keyword evidence="2 4" id="KW-0547">Nucleotide-binding</keyword>
<dbReference type="OrthoDB" id="9801938at2"/>
<reference evidence="9" key="2">
    <citation type="submission" date="2017-03" db="EMBL/GenBank/DDBJ databases">
        <title>Bacillus sp. V-88(T) DSM27956, whole genome shotgun sequencing project.</title>
        <authorList>
            <person name="Dastager S.G."/>
            <person name="Neurgaonkar P.S."/>
            <person name="Dharne M.S."/>
        </authorList>
    </citation>
    <scope>NUCLEOTIDE SEQUENCE [LARGE SCALE GENOMIC DNA]</scope>
    <source>
        <strain evidence="9">DSM 25145</strain>
    </source>
</reference>
<keyword evidence="5" id="KW-0460">Magnesium</keyword>
<evidence type="ECO:0000256" key="4">
    <source>
        <dbReference type="PIRSR" id="PIRSR006806-1"/>
    </source>
</evidence>
<dbReference type="NCBIfam" id="TIGR02727">
    <property type="entry name" value="MTHFS_bact"/>
    <property type="match status" value="1"/>
</dbReference>
<dbReference type="AlphaFoldDB" id="A0A1N6PKV0"/>
<feature type="binding site" evidence="4">
    <location>
        <position position="54"/>
    </location>
    <ligand>
        <name>substrate</name>
    </ligand>
</feature>
<evidence type="ECO:0000256" key="1">
    <source>
        <dbReference type="ARBA" id="ARBA00010638"/>
    </source>
</evidence>
<dbReference type="Proteomes" id="UP000215545">
    <property type="component" value="Unassembled WGS sequence"/>
</dbReference>
<name>A0A1N6PKV0_9BACI</name>
<keyword evidence="5" id="KW-0479">Metal-binding</keyword>
<evidence type="ECO:0000313" key="9">
    <source>
        <dbReference type="Proteomes" id="UP000215545"/>
    </source>
</evidence>
<dbReference type="PANTHER" id="PTHR23407">
    <property type="entry name" value="ATPASE INHIBITOR/5-FORMYLTETRAHYDROFOLATE CYCLO-LIGASE"/>
    <property type="match status" value="1"/>
</dbReference>
<dbReference type="STRING" id="1017273.SAMN05443094_101557"/>
<protein>
    <recommendedName>
        <fullName evidence="5">5-formyltetrahydrofolate cyclo-ligase</fullName>
        <ecNumber evidence="5">6.3.3.2</ecNumber>
    </recommendedName>
</protein>
<dbReference type="Gene3D" id="3.40.50.10420">
    <property type="entry name" value="NagB/RpiA/CoA transferase-like"/>
    <property type="match status" value="1"/>
</dbReference>
<accession>A0A1N6PKV0</accession>
<dbReference type="EMBL" id="MWSK01000001">
    <property type="protein sequence ID" value="OXS80402.1"/>
    <property type="molecule type" value="Genomic_DNA"/>
</dbReference>
<dbReference type="SUPFAM" id="SSF100950">
    <property type="entry name" value="NagB/RpiA/CoA transferase-like"/>
    <property type="match status" value="1"/>
</dbReference>
<dbReference type="InterPro" id="IPR024185">
    <property type="entry name" value="FTHF_cligase-like_sf"/>
</dbReference>
<feature type="binding site" evidence="4">
    <location>
        <position position="49"/>
    </location>
    <ligand>
        <name>substrate</name>
    </ligand>
</feature>
<dbReference type="GO" id="GO:0035999">
    <property type="term" value="P:tetrahydrofolate interconversion"/>
    <property type="evidence" value="ECO:0007669"/>
    <property type="project" value="TreeGrafter"/>
</dbReference>
<dbReference type="PANTHER" id="PTHR23407:SF1">
    <property type="entry name" value="5-FORMYLTETRAHYDROFOLATE CYCLO-LIGASE"/>
    <property type="match status" value="1"/>
</dbReference>
<dbReference type="Proteomes" id="UP000186385">
    <property type="component" value="Unassembled WGS sequence"/>
</dbReference>
<feature type="binding site" evidence="4">
    <location>
        <begin position="3"/>
        <end position="7"/>
    </location>
    <ligand>
        <name>ATP</name>
        <dbReference type="ChEBI" id="CHEBI:30616"/>
    </ligand>
</feature>
<dbReference type="EMBL" id="FTLX01000001">
    <property type="protein sequence ID" value="SIQ04927.1"/>
    <property type="molecule type" value="Genomic_DNA"/>
</dbReference>
<comment type="cofactor">
    <cofactor evidence="5">
        <name>Mg(2+)</name>
        <dbReference type="ChEBI" id="CHEBI:18420"/>
    </cofactor>
</comment>
<evidence type="ECO:0000313" key="6">
    <source>
        <dbReference type="EMBL" id="OXS80402.1"/>
    </source>
</evidence>
<organism evidence="7 8">
    <name type="scientific">Domibacillus enclensis</name>
    <dbReference type="NCBI Taxonomy" id="1017273"/>
    <lineage>
        <taxon>Bacteria</taxon>
        <taxon>Bacillati</taxon>
        <taxon>Bacillota</taxon>
        <taxon>Bacilli</taxon>
        <taxon>Bacillales</taxon>
        <taxon>Bacillaceae</taxon>
        <taxon>Domibacillus</taxon>
    </lineage>
</organism>
<dbReference type="PIRSF" id="PIRSF006806">
    <property type="entry name" value="FTHF_cligase"/>
    <property type="match status" value="1"/>
</dbReference>
<dbReference type="GO" id="GO:0046872">
    <property type="term" value="F:metal ion binding"/>
    <property type="evidence" value="ECO:0007669"/>
    <property type="project" value="UniProtKB-KW"/>
</dbReference>